<dbReference type="KEGG" id="vg:64766501"/>
<accession>A0A6G6XJ87</accession>
<sequence>MSTLEELRAKKDRWVQRRDNAKLRIERAEKTCDQAQRHLNIRAQVEEIARLLAPYFPDHTLDVLGPFGITHQTSIHAVREGNPHIGMISFRRAADQWLSLIDYGQETIFYPEGSIGRLNGLQYGERELPETIEELVEILQASIDRGDD</sequence>
<keyword evidence="3" id="KW-1185">Reference proteome</keyword>
<protein>
    <submittedName>
        <fullName evidence="2">Uncharacterized protein</fullName>
    </submittedName>
</protein>
<keyword evidence="1" id="KW-0175">Coiled coil</keyword>
<organism evidence="2 3">
    <name type="scientific">Gordonia phage Skog</name>
    <dbReference type="NCBI Taxonomy" id="2704033"/>
    <lineage>
        <taxon>Viruses</taxon>
        <taxon>Duplodnaviria</taxon>
        <taxon>Heunggongvirae</taxon>
        <taxon>Uroviricota</taxon>
        <taxon>Caudoviricetes</taxon>
        <taxon>Skogvirus</taxon>
        <taxon>Skogvirus Skog</taxon>
    </lineage>
</organism>
<dbReference type="RefSeq" id="YP_010059269.1">
    <property type="nucleotide sequence ID" value="NC_054725.1"/>
</dbReference>
<proteinExistence type="predicted"/>
<evidence type="ECO:0000313" key="3">
    <source>
        <dbReference type="Proteomes" id="UP000503093"/>
    </source>
</evidence>
<dbReference type="Proteomes" id="UP000503093">
    <property type="component" value="Segment"/>
</dbReference>
<reference evidence="2 3" key="1">
    <citation type="submission" date="2020-01" db="EMBL/GenBank/DDBJ databases">
        <authorList>
            <person name="Alvaro L.E."/>
            <person name="Baker K.N."/>
            <person name="Baxter I.S."/>
            <person name="Brown M.R."/>
            <person name="Driscoll K.D."/>
            <person name="Elrubaie J.M."/>
            <person name="Feith S.L."/>
            <person name="Indihar D.F."/>
            <person name="Knoch V.T."/>
            <person name="Koirtyohann K.M."/>
            <person name="Kratz M.A."/>
            <person name="Lear A.H."/>
            <person name="Lindblom K.E."/>
            <person name="Marcus E.R."/>
            <person name="Murphy M.E."/>
            <person name="Sensor R."/>
            <person name="Sherman S.J."/>
            <person name="Swift V.R."/>
            <person name="White K.E."/>
            <person name="Wills S.J."/>
            <person name="Gatt S.M."/>
            <person name="Lohbauer S.A."/>
            <person name="Power T.R."/>
            <person name="Rosales K.A."/>
            <person name="Sisson B.M."/>
            <person name="Isern S."/>
            <person name="Michael S.F."/>
            <person name="Sunnen C.N."/>
            <person name="Garlena R.A."/>
            <person name="Russell D.A."/>
            <person name="Pope W.H."/>
            <person name="Jacobs-Sera D."/>
            <person name="Hatfull G.F."/>
        </authorList>
    </citation>
    <scope>NUCLEOTIDE SEQUENCE [LARGE SCALE GENOMIC DNA]</scope>
</reference>
<feature type="coiled-coil region" evidence="1">
    <location>
        <begin position="4"/>
        <end position="38"/>
    </location>
</feature>
<gene>
    <name evidence="2" type="primary">19</name>
    <name evidence="2" type="ORF">SEA_SKOG_19</name>
</gene>
<dbReference type="EMBL" id="MN908687">
    <property type="protein sequence ID" value="QIG58171.1"/>
    <property type="molecule type" value="Genomic_DNA"/>
</dbReference>
<name>A0A6G6XJ87_9CAUD</name>
<dbReference type="GeneID" id="64766501"/>
<evidence type="ECO:0000256" key="1">
    <source>
        <dbReference type="SAM" id="Coils"/>
    </source>
</evidence>
<evidence type="ECO:0000313" key="2">
    <source>
        <dbReference type="EMBL" id="QIG58171.1"/>
    </source>
</evidence>